<dbReference type="PANTHER" id="PTHR22118">
    <property type="entry name" value="DYNEIN ASSEMBLY FACTOR 3, AXONEMAL"/>
    <property type="match status" value="1"/>
</dbReference>
<reference evidence="7" key="2">
    <citation type="submission" date="2015-02" db="UniProtKB">
        <authorList>
            <consortium name="EnsemblMetazoa"/>
        </authorList>
    </citation>
    <scope>IDENTIFICATION</scope>
</reference>
<dbReference type="EnsemblMetazoa" id="SMAR005227-RA">
    <property type="protein sequence ID" value="SMAR005227-PA"/>
    <property type="gene ID" value="SMAR005227"/>
</dbReference>
<evidence type="ECO:0000259" key="6">
    <source>
        <dbReference type="Pfam" id="PF14740"/>
    </source>
</evidence>
<feature type="domain" description="Dynein assembly factor 3 C-terminal" evidence="6">
    <location>
        <begin position="131"/>
        <end position="234"/>
    </location>
</feature>
<dbReference type="OMA" id="ICEPANA"/>
<proteinExistence type="inferred from homology"/>
<dbReference type="Proteomes" id="UP000014500">
    <property type="component" value="Unassembled WGS sequence"/>
</dbReference>
<protein>
    <recommendedName>
        <fullName evidence="9">Dynein assembly factor 3, axonemal</fullName>
    </recommendedName>
</protein>
<accession>T1IVM6</accession>
<evidence type="ECO:0000313" key="8">
    <source>
        <dbReference type="Proteomes" id="UP000014500"/>
    </source>
</evidence>
<name>T1IVM6_STRMM</name>
<evidence type="ECO:0000313" key="7">
    <source>
        <dbReference type="EnsemblMetazoa" id="SMAR005227-PA"/>
    </source>
</evidence>
<keyword evidence="8" id="KW-1185">Reference proteome</keyword>
<keyword evidence="2" id="KW-0963">Cytoplasm</keyword>
<evidence type="ECO:0000256" key="3">
    <source>
        <dbReference type="ARBA" id="ARBA00022794"/>
    </source>
</evidence>
<dbReference type="AlphaFoldDB" id="T1IVM6"/>
<comment type="subcellular location">
    <subcellularLocation>
        <location evidence="4">Dynein axonemal particle</location>
    </subcellularLocation>
</comment>
<dbReference type="GO" id="GO:0120293">
    <property type="term" value="C:dynein axonemal particle"/>
    <property type="evidence" value="ECO:0007669"/>
    <property type="project" value="UniProtKB-SubCell"/>
</dbReference>
<evidence type="ECO:0000259" key="5">
    <source>
        <dbReference type="Pfam" id="PF14737"/>
    </source>
</evidence>
<organism evidence="7 8">
    <name type="scientific">Strigamia maritima</name>
    <name type="common">European centipede</name>
    <name type="synonym">Geophilus maritimus</name>
    <dbReference type="NCBI Taxonomy" id="126957"/>
    <lineage>
        <taxon>Eukaryota</taxon>
        <taxon>Metazoa</taxon>
        <taxon>Ecdysozoa</taxon>
        <taxon>Arthropoda</taxon>
        <taxon>Myriapoda</taxon>
        <taxon>Chilopoda</taxon>
        <taxon>Pleurostigmophora</taxon>
        <taxon>Geophilomorpha</taxon>
        <taxon>Linotaeniidae</taxon>
        <taxon>Strigamia</taxon>
    </lineage>
</organism>
<dbReference type="Pfam" id="PF14737">
    <property type="entry name" value="DUF4470"/>
    <property type="match status" value="1"/>
</dbReference>
<dbReference type="eggNOG" id="ENOG502QT97">
    <property type="taxonomic scope" value="Eukaryota"/>
</dbReference>
<dbReference type="PANTHER" id="PTHR22118:SF14">
    <property type="entry name" value="DYNEIN AXONEMAL ASSEMBLY FACTOR 3"/>
    <property type="match status" value="1"/>
</dbReference>
<sequence length="248" mass="29042">MEGHGFVTYWGFSPCLDLQEEIGVNVLLMGSGDIRHAFRTIAQAHRHPFRQLNLYIIEGSLDSLARNILFLKLICEPANAIGMQERTEMFLEIFGNLYIRPITARYIQRAAQKLILMITNLDYQADELPFLDLTHLKFKERDAMESIFKIWNKQKEIDFNTCWDVRLRRHLDLQYDSREGAFDWDYNIKLTDRGGGIIHTTEYKKWRRTGMAFELRDADYSVPNYSLVSPVVLNDSVICVLSIVIFFY</sequence>
<dbReference type="GO" id="GO:0044458">
    <property type="term" value="P:motile cilium assembly"/>
    <property type="evidence" value="ECO:0007669"/>
    <property type="project" value="TreeGrafter"/>
</dbReference>
<dbReference type="Pfam" id="PF14740">
    <property type="entry name" value="DUF4471"/>
    <property type="match status" value="1"/>
</dbReference>
<evidence type="ECO:0008006" key="9">
    <source>
        <dbReference type="Google" id="ProtNLM"/>
    </source>
</evidence>
<dbReference type="EMBL" id="JH431587">
    <property type="status" value="NOT_ANNOTATED_CDS"/>
    <property type="molecule type" value="Genomic_DNA"/>
</dbReference>
<keyword evidence="3" id="KW-0970">Cilium biogenesis/degradation</keyword>
<dbReference type="InterPro" id="IPR039304">
    <property type="entry name" value="DNAAF3"/>
</dbReference>
<evidence type="ECO:0000256" key="4">
    <source>
        <dbReference type="ARBA" id="ARBA00024190"/>
    </source>
</evidence>
<dbReference type="STRING" id="126957.T1IVM6"/>
<dbReference type="HOGENOM" id="CLU_071204_0_0_1"/>
<dbReference type="InterPro" id="IPR028235">
    <property type="entry name" value="DNAAF3_C"/>
</dbReference>
<evidence type="ECO:0000256" key="2">
    <source>
        <dbReference type="ARBA" id="ARBA00022490"/>
    </source>
</evidence>
<dbReference type="InterPro" id="IPR027974">
    <property type="entry name" value="DUF4470"/>
</dbReference>
<feature type="domain" description="DUF4470" evidence="5">
    <location>
        <begin position="10"/>
        <end position="99"/>
    </location>
</feature>
<dbReference type="GO" id="GO:0070286">
    <property type="term" value="P:axonemal dynein complex assembly"/>
    <property type="evidence" value="ECO:0007669"/>
    <property type="project" value="InterPro"/>
</dbReference>
<evidence type="ECO:0000256" key="1">
    <source>
        <dbReference type="ARBA" id="ARBA00010449"/>
    </source>
</evidence>
<reference evidence="8" key="1">
    <citation type="submission" date="2011-05" db="EMBL/GenBank/DDBJ databases">
        <authorList>
            <person name="Richards S.R."/>
            <person name="Qu J."/>
            <person name="Jiang H."/>
            <person name="Jhangiani S.N."/>
            <person name="Agravi P."/>
            <person name="Goodspeed R."/>
            <person name="Gross S."/>
            <person name="Mandapat C."/>
            <person name="Jackson L."/>
            <person name="Mathew T."/>
            <person name="Pu L."/>
            <person name="Thornton R."/>
            <person name="Saada N."/>
            <person name="Wilczek-Boney K.B."/>
            <person name="Lee S."/>
            <person name="Kovar C."/>
            <person name="Wu Y."/>
            <person name="Scherer S.E."/>
            <person name="Worley K.C."/>
            <person name="Muzny D.M."/>
            <person name="Gibbs R."/>
        </authorList>
    </citation>
    <scope>NUCLEOTIDE SEQUENCE</scope>
    <source>
        <strain evidence="8">Brora</strain>
    </source>
</reference>
<dbReference type="PhylomeDB" id="T1IVM6"/>
<comment type="similarity">
    <text evidence="1">Belongs to the DNAAF3 family.</text>
</comment>